<dbReference type="Proteomes" id="UP000284605">
    <property type="component" value="Unassembled WGS sequence"/>
</dbReference>
<keyword evidence="5" id="KW-1185">Reference proteome</keyword>
<evidence type="ECO:0000313" key="4">
    <source>
        <dbReference type="EMBL" id="RJF86774.1"/>
    </source>
</evidence>
<accession>A0A418WA08</accession>
<dbReference type="EMBL" id="QYUK01000011">
    <property type="protein sequence ID" value="RJF86774.1"/>
    <property type="molecule type" value="Genomic_DNA"/>
</dbReference>
<dbReference type="NCBIfam" id="TIGR02606">
    <property type="entry name" value="antidote_CC2985"/>
    <property type="match status" value="1"/>
</dbReference>
<dbReference type="InterPro" id="IPR010985">
    <property type="entry name" value="Ribbon_hlx_hlx"/>
</dbReference>
<sequence>MRHVERLSITLPAEMARLIRTQVEEGRYASNSEVIREAMRAWQEQEQTRVQRLAAIRAKIAEADADPRPSLTEEEVDRHFEERLAQSLSAQGKHA</sequence>
<reference evidence="4 5" key="1">
    <citation type="submission" date="2018-09" db="EMBL/GenBank/DDBJ databases">
        <authorList>
            <person name="Zhu H."/>
        </authorList>
    </citation>
    <scope>NUCLEOTIDE SEQUENCE [LARGE SCALE GENOMIC DNA]</scope>
    <source>
        <strain evidence="4 5">K1W22B-8</strain>
    </source>
</reference>
<name>A0A418WA08_9PROT</name>
<dbReference type="AlphaFoldDB" id="A0A418WA08"/>
<dbReference type="Pfam" id="PF03693">
    <property type="entry name" value="ParD_antitoxin"/>
    <property type="match status" value="1"/>
</dbReference>
<dbReference type="PANTHER" id="PTHR36582:SF2">
    <property type="entry name" value="ANTITOXIN PARD"/>
    <property type="match status" value="1"/>
</dbReference>
<evidence type="ECO:0000313" key="5">
    <source>
        <dbReference type="Proteomes" id="UP000284605"/>
    </source>
</evidence>
<dbReference type="OrthoDB" id="514770at2"/>
<dbReference type="CDD" id="cd22231">
    <property type="entry name" value="RHH_NikR_HicB-like"/>
    <property type="match status" value="1"/>
</dbReference>
<dbReference type="GO" id="GO:0006355">
    <property type="term" value="P:regulation of DNA-templated transcription"/>
    <property type="evidence" value="ECO:0007669"/>
    <property type="project" value="InterPro"/>
</dbReference>
<feature type="region of interest" description="Disordered" evidence="3">
    <location>
        <begin position="64"/>
        <end position="95"/>
    </location>
</feature>
<proteinExistence type="inferred from homology"/>
<dbReference type="Gene3D" id="6.10.10.120">
    <property type="entry name" value="Antitoxin ParD1-like"/>
    <property type="match status" value="1"/>
</dbReference>
<dbReference type="PANTHER" id="PTHR36582">
    <property type="entry name" value="ANTITOXIN PARD"/>
    <property type="match status" value="1"/>
</dbReference>
<evidence type="ECO:0000256" key="3">
    <source>
        <dbReference type="SAM" id="MobiDB-lite"/>
    </source>
</evidence>
<feature type="compositionally biased region" description="Polar residues" evidence="3">
    <location>
        <begin position="86"/>
        <end position="95"/>
    </location>
</feature>
<protein>
    <submittedName>
        <fullName evidence="4">Type II toxin-antitoxin system ParD family antitoxin</fullName>
    </submittedName>
</protein>
<gene>
    <name evidence="4" type="ORF">D3874_06875</name>
</gene>
<dbReference type="InterPro" id="IPR038296">
    <property type="entry name" value="ParD_sf"/>
</dbReference>
<organism evidence="4 5">
    <name type="scientific">Oleomonas cavernae</name>
    <dbReference type="NCBI Taxonomy" id="2320859"/>
    <lineage>
        <taxon>Bacteria</taxon>
        <taxon>Pseudomonadati</taxon>
        <taxon>Pseudomonadota</taxon>
        <taxon>Alphaproteobacteria</taxon>
        <taxon>Acetobacterales</taxon>
        <taxon>Acetobacteraceae</taxon>
        <taxon>Oleomonas</taxon>
    </lineage>
</organism>
<comment type="caution">
    <text evidence="4">The sequence shown here is derived from an EMBL/GenBank/DDBJ whole genome shotgun (WGS) entry which is preliminary data.</text>
</comment>
<dbReference type="InterPro" id="IPR022789">
    <property type="entry name" value="ParD"/>
</dbReference>
<dbReference type="SUPFAM" id="SSF47598">
    <property type="entry name" value="Ribbon-helix-helix"/>
    <property type="match status" value="1"/>
</dbReference>
<evidence type="ECO:0000256" key="1">
    <source>
        <dbReference type="ARBA" id="ARBA00008580"/>
    </source>
</evidence>
<evidence type="ECO:0000256" key="2">
    <source>
        <dbReference type="ARBA" id="ARBA00022649"/>
    </source>
</evidence>
<keyword evidence="2" id="KW-1277">Toxin-antitoxin system</keyword>
<comment type="similarity">
    <text evidence="1">Belongs to the ParD antitoxin family.</text>
</comment>
<dbReference type="RefSeq" id="WP_119777418.1">
    <property type="nucleotide sequence ID" value="NZ_QYUK01000011.1"/>
</dbReference>